<protein>
    <submittedName>
        <fullName evidence="3">DUF4465 domain-containing protein</fullName>
    </submittedName>
</protein>
<dbReference type="AlphaFoldDB" id="A0A4U1GHW3"/>
<dbReference type="InterPro" id="IPR027828">
    <property type="entry name" value="DUF4465"/>
</dbReference>
<dbReference type="OrthoDB" id="975232at2"/>
<dbReference type="Proteomes" id="UP000291117">
    <property type="component" value="Unassembled WGS sequence"/>
</dbReference>
<name>A0A4U1GHW3_9SPHI</name>
<dbReference type="PROSITE" id="PS51257">
    <property type="entry name" value="PROKAR_LIPOPROTEIN"/>
    <property type="match status" value="1"/>
</dbReference>
<keyword evidence="1" id="KW-0732">Signal</keyword>
<organism evidence="3 5">
    <name type="scientific">Pedobacter hiemivivus</name>
    <dbReference type="NCBI Taxonomy" id="2530454"/>
    <lineage>
        <taxon>Bacteria</taxon>
        <taxon>Pseudomonadati</taxon>
        <taxon>Bacteroidota</taxon>
        <taxon>Sphingobacteriia</taxon>
        <taxon>Sphingobacteriales</taxon>
        <taxon>Sphingobacteriaceae</taxon>
        <taxon>Pedobacter</taxon>
    </lineage>
</organism>
<dbReference type="RefSeq" id="WP_131611146.1">
    <property type="nucleotide sequence ID" value="NZ_SJSM01000019.1"/>
</dbReference>
<sequence>MNMKKSIYTLMGGLLLLAASCADKHDLLVPETNDITFNELKLNDFSFVVPDAGFKSGIVNFNTKKNTDGSFSGFAYSNRNNRSFTWTNTQAAIDTNRFSVFTAKYNRTEAFAVASVKDDDAFFTLNTPSVIEHILVANTTYGYLPMKYGDVYGTVAVPEVNPNIKGAPKGIWYANVPGGVKKMVDANKDYFKIIAIGYKGGVQTGTKEFFLCSMTYDPLHPTQSYLLNDWYKCDLTSLGQVDKVVFHLASSDNVAGVMRTPSYFCMDGIRIKN</sequence>
<gene>
    <name evidence="2" type="ORF">EZ444_21165</name>
    <name evidence="3" type="ORF">FBD94_10030</name>
</gene>
<feature type="signal peptide" evidence="1">
    <location>
        <begin position="1"/>
        <end position="24"/>
    </location>
</feature>
<evidence type="ECO:0000313" key="5">
    <source>
        <dbReference type="Proteomes" id="UP000309594"/>
    </source>
</evidence>
<accession>A0A4R0MQW9</accession>
<feature type="chain" id="PRO_5040598267" evidence="1">
    <location>
        <begin position="25"/>
        <end position="273"/>
    </location>
</feature>
<dbReference type="Proteomes" id="UP000309594">
    <property type="component" value="Unassembled WGS sequence"/>
</dbReference>
<dbReference type="Gene3D" id="2.60.120.1350">
    <property type="entry name" value="Protein of unknown function DUF4465"/>
    <property type="match status" value="1"/>
</dbReference>
<keyword evidence="4" id="KW-1185">Reference proteome</keyword>
<evidence type="ECO:0000256" key="1">
    <source>
        <dbReference type="SAM" id="SignalP"/>
    </source>
</evidence>
<reference evidence="2 4" key="1">
    <citation type="submission" date="2019-02" db="EMBL/GenBank/DDBJ databases">
        <title>Pedobacter sp. RP-3-8 sp. nov., isolated from Arctic soil.</title>
        <authorList>
            <person name="Dahal R.H."/>
        </authorList>
    </citation>
    <scope>NUCLEOTIDE SEQUENCE [LARGE SCALE GENOMIC DNA]</scope>
    <source>
        <strain evidence="2 4">RP-3-8</strain>
    </source>
</reference>
<evidence type="ECO:0000313" key="4">
    <source>
        <dbReference type="Proteomes" id="UP000291117"/>
    </source>
</evidence>
<proteinExistence type="predicted"/>
<reference evidence="3 5" key="2">
    <citation type="submission" date="2019-04" db="EMBL/GenBank/DDBJ databases">
        <title>Pedobacter sp. RP-1-16 sp. nov., isolated from Arctic soil.</title>
        <authorList>
            <person name="Dahal R.H."/>
            <person name="Kim D.-U."/>
        </authorList>
    </citation>
    <scope>NUCLEOTIDE SEQUENCE [LARGE SCALE GENOMIC DNA]</scope>
    <source>
        <strain evidence="3 5">RP-1-16</strain>
    </source>
</reference>
<dbReference type="EMBL" id="SJSM01000019">
    <property type="protein sequence ID" value="TCC88977.1"/>
    <property type="molecule type" value="Genomic_DNA"/>
</dbReference>
<comment type="caution">
    <text evidence="3">The sequence shown here is derived from an EMBL/GenBank/DDBJ whole genome shotgun (WGS) entry which is preliminary data.</text>
</comment>
<evidence type="ECO:0000313" key="3">
    <source>
        <dbReference type="EMBL" id="TKC62540.1"/>
    </source>
</evidence>
<accession>A0A4U1GHW3</accession>
<dbReference type="Pfam" id="PF14717">
    <property type="entry name" value="DUF4465"/>
    <property type="match status" value="1"/>
</dbReference>
<evidence type="ECO:0000313" key="2">
    <source>
        <dbReference type="EMBL" id="TCC88977.1"/>
    </source>
</evidence>
<dbReference type="EMBL" id="SWDX01000003">
    <property type="protein sequence ID" value="TKC62540.1"/>
    <property type="molecule type" value="Genomic_DNA"/>
</dbReference>